<dbReference type="GO" id="GO:0140359">
    <property type="term" value="F:ABC-type transporter activity"/>
    <property type="evidence" value="ECO:0007669"/>
    <property type="project" value="InterPro"/>
</dbReference>
<feature type="domain" description="ABC transmembrane type-2" evidence="6">
    <location>
        <begin position="20"/>
        <end position="242"/>
    </location>
</feature>
<keyword evidence="4 5" id="KW-0472">Membrane</keyword>
<feature type="transmembrane region" description="Helical" evidence="5">
    <location>
        <begin position="161"/>
        <end position="183"/>
    </location>
</feature>
<feature type="transmembrane region" description="Helical" evidence="5">
    <location>
        <begin position="54"/>
        <end position="78"/>
    </location>
</feature>
<dbReference type="AlphaFoldDB" id="A0A6J6CI72"/>
<dbReference type="PANTHER" id="PTHR43229">
    <property type="entry name" value="NODULATION PROTEIN J"/>
    <property type="match status" value="1"/>
</dbReference>
<keyword evidence="3 5" id="KW-1133">Transmembrane helix</keyword>
<feature type="transmembrane region" description="Helical" evidence="5">
    <location>
        <begin position="132"/>
        <end position="154"/>
    </location>
</feature>
<evidence type="ECO:0000256" key="3">
    <source>
        <dbReference type="ARBA" id="ARBA00022989"/>
    </source>
</evidence>
<protein>
    <submittedName>
        <fullName evidence="7">Unannotated protein</fullName>
    </submittedName>
</protein>
<feature type="transmembrane region" description="Helical" evidence="5">
    <location>
        <begin position="220"/>
        <end position="239"/>
    </location>
</feature>
<reference evidence="7" key="1">
    <citation type="submission" date="2020-05" db="EMBL/GenBank/DDBJ databases">
        <authorList>
            <person name="Chiriac C."/>
            <person name="Salcher M."/>
            <person name="Ghai R."/>
            <person name="Kavagutti S V."/>
        </authorList>
    </citation>
    <scope>NUCLEOTIDE SEQUENCE</scope>
</reference>
<accession>A0A6J6CI72</accession>
<dbReference type="GO" id="GO:0043190">
    <property type="term" value="C:ATP-binding cassette (ABC) transporter complex"/>
    <property type="evidence" value="ECO:0007669"/>
    <property type="project" value="InterPro"/>
</dbReference>
<dbReference type="InterPro" id="IPR047817">
    <property type="entry name" value="ABC2_TM_bact-type"/>
</dbReference>
<dbReference type="PANTHER" id="PTHR43229:SF2">
    <property type="entry name" value="NODULATION PROTEIN J"/>
    <property type="match status" value="1"/>
</dbReference>
<evidence type="ECO:0000256" key="1">
    <source>
        <dbReference type="ARBA" id="ARBA00004141"/>
    </source>
</evidence>
<feature type="transmembrane region" description="Helical" evidence="5">
    <location>
        <begin position="99"/>
        <end position="126"/>
    </location>
</feature>
<name>A0A6J6CI72_9ZZZZ</name>
<evidence type="ECO:0000256" key="2">
    <source>
        <dbReference type="ARBA" id="ARBA00022692"/>
    </source>
</evidence>
<feature type="transmembrane region" description="Helical" evidence="5">
    <location>
        <begin position="21"/>
        <end position="42"/>
    </location>
</feature>
<evidence type="ECO:0000256" key="5">
    <source>
        <dbReference type="SAM" id="Phobius"/>
    </source>
</evidence>
<dbReference type="EMBL" id="CAEZSU010000069">
    <property type="protein sequence ID" value="CAB4549843.1"/>
    <property type="molecule type" value="Genomic_DNA"/>
</dbReference>
<dbReference type="InterPro" id="IPR013525">
    <property type="entry name" value="ABC2_TM"/>
</dbReference>
<dbReference type="InterPro" id="IPR051784">
    <property type="entry name" value="Nod_factor_ABC_transporter"/>
</dbReference>
<dbReference type="PRINTS" id="PR00164">
    <property type="entry name" value="ABC2TRNSPORT"/>
</dbReference>
<evidence type="ECO:0000259" key="6">
    <source>
        <dbReference type="PROSITE" id="PS51012"/>
    </source>
</evidence>
<dbReference type="Pfam" id="PF01061">
    <property type="entry name" value="ABC2_membrane"/>
    <property type="match status" value="1"/>
</dbReference>
<organism evidence="7">
    <name type="scientific">freshwater metagenome</name>
    <dbReference type="NCBI Taxonomy" id="449393"/>
    <lineage>
        <taxon>unclassified sequences</taxon>
        <taxon>metagenomes</taxon>
        <taxon>ecological metagenomes</taxon>
    </lineage>
</organism>
<keyword evidence="2 5" id="KW-0812">Transmembrane</keyword>
<evidence type="ECO:0000256" key="4">
    <source>
        <dbReference type="ARBA" id="ARBA00023136"/>
    </source>
</evidence>
<dbReference type="PIRSF" id="PIRSF006648">
    <property type="entry name" value="DrrB"/>
    <property type="match status" value="1"/>
</dbReference>
<evidence type="ECO:0000313" key="7">
    <source>
        <dbReference type="EMBL" id="CAB4549843.1"/>
    </source>
</evidence>
<dbReference type="PROSITE" id="PS51012">
    <property type="entry name" value="ABC_TM2"/>
    <property type="match status" value="1"/>
</dbReference>
<comment type="subcellular location">
    <subcellularLocation>
        <location evidence="1">Membrane</location>
        <topology evidence="1">Multi-pass membrane protein</topology>
    </subcellularLocation>
</comment>
<gene>
    <name evidence="7" type="ORF">UFOPK1495_00777</name>
</gene>
<sequence>MKALLAQTRSELMLSLRNGEQLLVNVAIPLLLLVFFSAVEVLPIPTGVDKRVDFLAPGIIALAVMSNAMVALAIGTGFERHYKVLKRLGSTPLGRGRWVLAKIGMVKILLILQIALIVIAAFLLGWNPGGTPLLAIPAVVLGAFAFGGIGLLMAGTLRGTVTLALANGLYLLLLLLGGMIIPFSEMPGFLGTFGKVLPSGALSEVLQSCLRSGAPSAGSAWIVLALWAVLAPLAAVKFFRWE</sequence>
<proteinExistence type="predicted"/>
<dbReference type="InterPro" id="IPR000412">
    <property type="entry name" value="ABC_2_transport"/>
</dbReference>